<feature type="transmembrane region" description="Helical" evidence="1">
    <location>
        <begin position="12"/>
        <end position="37"/>
    </location>
</feature>
<accession>K9VS21</accession>
<keyword evidence="3" id="KW-1185">Reference proteome</keyword>
<keyword evidence="2" id="KW-0614">Plasmid</keyword>
<feature type="transmembrane region" description="Helical" evidence="1">
    <location>
        <begin position="57"/>
        <end position="76"/>
    </location>
</feature>
<sequence>MLSKFRQIFVKSWCAPIATFIFFTSTIVFISTSIQLFFFPGNTFAKIAFGFSLVSSYLMPLNLFSVVIAILLFVLSNLFKFNGSLRDAIGGIGGMVALIGILTIMLSGLLDTSTIYFINDSTQILRFAFFRTLEYSFFSSLYLCSFLSVYRIFYIKENK</sequence>
<name>K9VS21_9CYAN</name>
<keyword evidence="1" id="KW-0472">Membrane</keyword>
<geneLocation type="plasmid" evidence="2 3">
    <name>pOSC7112.03</name>
</geneLocation>
<evidence type="ECO:0000256" key="1">
    <source>
        <dbReference type="SAM" id="Phobius"/>
    </source>
</evidence>
<gene>
    <name evidence="2" type="ORF">Osc7112_6783</name>
</gene>
<organism evidence="2 3">
    <name type="scientific">Phormidium nigroviride PCC 7112</name>
    <dbReference type="NCBI Taxonomy" id="179408"/>
    <lineage>
        <taxon>Bacteria</taxon>
        <taxon>Bacillati</taxon>
        <taxon>Cyanobacteriota</taxon>
        <taxon>Cyanophyceae</taxon>
        <taxon>Oscillatoriophycideae</taxon>
        <taxon>Oscillatoriales</taxon>
        <taxon>Oscillatoriaceae</taxon>
        <taxon>Phormidium</taxon>
    </lineage>
</organism>
<dbReference type="AlphaFoldDB" id="K9VS21"/>
<dbReference type="EMBL" id="CP003617">
    <property type="protein sequence ID" value="AFZ10873.1"/>
    <property type="molecule type" value="Genomic_DNA"/>
</dbReference>
<feature type="transmembrane region" description="Helical" evidence="1">
    <location>
        <begin position="88"/>
        <end position="110"/>
    </location>
</feature>
<proteinExistence type="predicted"/>
<feature type="transmembrane region" description="Helical" evidence="1">
    <location>
        <begin position="135"/>
        <end position="154"/>
    </location>
</feature>
<keyword evidence="1" id="KW-1133">Transmembrane helix</keyword>
<dbReference type="Proteomes" id="UP000010478">
    <property type="component" value="Plasmid pOSC7112.03"/>
</dbReference>
<evidence type="ECO:0000313" key="3">
    <source>
        <dbReference type="Proteomes" id="UP000010478"/>
    </source>
</evidence>
<evidence type="ECO:0000313" key="2">
    <source>
        <dbReference type="EMBL" id="AFZ10873.1"/>
    </source>
</evidence>
<protein>
    <submittedName>
        <fullName evidence="2">Uncharacterized protein</fullName>
    </submittedName>
</protein>
<keyword evidence="1" id="KW-0812">Transmembrane</keyword>
<dbReference type="HOGENOM" id="CLU_1659012_0_0_3"/>
<dbReference type="KEGG" id="oni:Osc7112_6783"/>
<reference evidence="2 3" key="1">
    <citation type="submission" date="2012-05" db="EMBL/GenBank/DDBJ databases">
        <title>Finished plasmid 3 of genome of Oscillatoria sp. PCC 7112.</title>
        <authorList>
            <consortium name="US DOE Joint Genome Institute"/>
            <person name="Gugger M."/>
            <person name="Coursin T."/>
            <person name="Rippka R."/>
            <person name="Tandeau De Marsac N."/>
            <person name="Huntemann M."/>
            <person name="Wei C.-L."/>
            <person name="Han J."/>
            <person name="Detter J.C."/>
            <person name="Han C."/>
            <person name="Tapia R."/>
            <person name="Davenport K."/>
            <person name="Daligault H."/>
            <person name="Erkkila T."/>
            <person name="Gu W."/>
            <person name="Munk A.C.C."/>
            <person name="Teshima H."/>
            <person name="Xu Y."/>
            <person name="Chain P."/>
            <person name="Chen A."/>
            <person name="Krypides N."/>
            <person name="Mavromatis K."/>
            <person name="Markowitz V."/>
            <person name="Szeto E."/>
            <person name="Ivanova N."/>
            <person name="Mikhailova N."/>
            <person name="Ovchinnikova G."/>
            <person name="Pagani I."/>
            <person name="Pati A."/>
            <person name="Goodwin L."/>
            <person name="Peters L."/>
            <person name="Pitluck S."/>
            <person name="Woyke T."/>
            <person name="Kerfeld C."/>
        </authorList>
    </citation>
    <scope>NUCLEOTIDE SEQUENCE [LARGE SCALE GENOMIC DNA]</scope>
    <source>
        <strain evidence="2 3">PCC 7112</strain>
        <plasmid evidence="2 3">pOSC7112.03</plasmid>
    </source>
</reference>